<evidence type="ECO:0000313" key="5">
    <source>
        <dbReference type="Proteomes" id="UP000504603"/>
    </source>
</evidence>
<keyword evidence="2" id="KW-0472">Membrane</keyword>
<feature type="chain" id="PRO_5026687181" evidence="3">
    <location>
        <begin position="21"/>
        <end position="295"/>
    </location>
</feature>
<feature type="region of interest" description="Disordered" evidence="1">
    <location>
        <begin position="36"/>
        <end position="68"/>
    </location>
</feature>
<dbReference type="RefSeq" id="XP_022134448.1">
    <property type="nucleotide sequence ID" value="XM_022278756.1"/>
</dbReference>
<evidence type="ECO:0000256" key="3">
    <source>
        <dbReference type="SAM" id="SignalP"/>
    </source>
</evidence>
<protein>
    <submittedName>
        <fullName evidence="6">Uncharacterized protein LOC111006692</fullName>
    </submittedName>
</protein>
<dbReference type="InterPro" id="IPR055780">
    <property type="entry name" value="DUF7356"/>
</dbReference>
<dbReference type="Pfam" id="PF24053">
    <property type="entry name" value="DUF7356"/>
    <property type="match status" value="1"/>
</dbReference>
<organism evidence="5 6">
    <name type="scientific">Momordica charantia</name>
    <name type="common">Bitter gourd</name>
    <name type="synonym">Balsam pear</name>
    <dbReference type="NCBI Taxonomy" id="3673"/>
    <lineage>
        <taxon>Eukaryota</taxon>
        <taxon>Viridiplantae</taxon>
        <taxon>Streptophyta</taxon>
        <taxon>Embryophyta</taxon>
        <taxon>Tracheophyta</taxon>
        <taxon>Spermatophyta</taxon>
        <taxon>Magnoliopsida</taxon>
        <taxon>eudicotyledons</taxon>
        <taxon>Gunneridae</taxon>
        <taxon>Pentapetalae</taxon>
        <taxon>rosids</taxon>
        <taxon>fabids</taxon>
        <taxon>Cucurbitales</taxon>
        <taxon>Cucurbitaceae</taxon>
        <taxon>Momordiceae</taxon>
        <taxon>Momordica</taxon>
    </lineage>
</organism>
<feature type="region of interest" description="Disordered" evidence="1">
    <location>
        <begin position="233"/>
        <end position="295"/>
    </location>
</feature>
<feature type="compositionally biased region" description="Polar residues" evidence="1">
    <location>
        <begin position="263"/>
        <end position="282"/>
    </location>
</feature>
<feature type="transmembrane region" description="Helical" evidence="2">
    <location>
        <begin position="192"/>
        <end position="213"/>
    </location>
</feature>
<name>A0A6J1C206_MOMCH</name>
<feature type="compositionally biased region" description="Acidic residues" evidence="1">
    <location>
        <begin position="244"/>
        <end position="258"/>
    </location>
</feature>
<accession>A0A6J1C206</accession>
<dbReference type="KEGG" id="mcha:111006692"/>
<feature type="signal peptide" evidence="3">
    <location>
        <begin position="1"/>
        <end position="20"/>
    </location>
</feature>
<dbReference type="AlphaFoldDB" id="A0A6J1C206"/>
<sequence>MNPHLPLLFAFFLLIRGSDASFPDDHFRFALSEVSPQSKAPAPGPGPSSVTNRKFSGGAPKSSPTPAIPPFTSLVDGFTTEKCNSSYNTCHDLENMTACLLFAEHAVVEQYLLIQNDGETSMKVNIIISNAKYKEIKIPEHHAKKVNISDVPGNSMITLEAGNGKCMIHVGLLTKSGSILKKISFYLNHLNLVSGSYLLFAIVLIIGGVWACCNMGTKERHADGVPYQELELAEHDSSPTNDLEAAEGWDQGWDDDWDESKSTNKSSAQMKANGSSNGLNSKTSDRDGWGNDWDD</sequence>
<dbReference type="GeneID" id="111006692"/>
<keyword evidence="3" id="KW-0732">Signal</keyword>
<dbReference type="PANTHER" id="PTHR34200:SF2">
    <property type="entry name" value="TRANSMEMBRANE PROTEIN"/>
    <property type="match status" value="1"/>
</dbReference>
<dbReference type="Proteomes" id="UP000504603">
    <property type="component" value="Unplaced"/>
</dbReference>
<keyword evidence="2" id="KW-0812">Transmembrane</keyword>
<gene>
    <name evidence="6" type="primary">LOC111006692</name>
</gene>
<dbReference type="OrthoDB" id="785602at2759"/>
<reference evidence="6" key="1">
    <citation type="submission" date="2025-08" db="UniProtKB">
        <authorList>
            <consortium name="RefSeq"/>
        </authorList>
    </citation>
    <scope>IDENTIFICATION</scope>
    <source>
        <strain evidence="6">OHB3-1</strain>
    </source>
</reference>
<keyword evidence="5" id="KW-1185">Reference proteome</keyword>
<evidence type="ECO:0000256" key="1">
    <source>
        <dbReference type="SAM" id="MobiDB-lite"/>
    </source>
</evidence>
<keyword evidence="2" id="KW-1133">Transmembrane helix</keyword>
<proteinExistence type="predicted"/>
<evidence type="ECO:0000313" key="6">
    <source>
        <dbReference type="RefSeq" id="XP_022134448.1"/>
    </source>
</evidence>
<evidence type="ECO:0000256" key="2">
    <source>
        <dbReference type="SAM" id="Phobius"/>
    </source>
</evidence>
<evidence type="ECO:0000259" key="4">
    <source>
        <dbReference type="Pfam" id="PF24053"/>
    </source>
</evidence>
<feature type="domain" description="DUF7356" evidence="4">
    <location>
        <begin position="77"/>
        <end position="171"/>
    </location>
</feature>
<dbReference type="PANTHER" id="PTHR34200">
    <property type="entry name" value="DENTIN SIALOPHOSPHOPROTEIN-LIKE ISOFORM X1"/>
    <property type="match status" value="1"/>
</dbReference>